<keyword evidence="2" id="KW-1185">Reference proteome</keyword>
<dbReference type="AlphaFoldDB" id="A0A1Y2INC8"/>
<reference evidence="1 2" key="1">
    <citation type="journal article" date="2015" name="Biotechnol. Biofuels">
        <title>Enhanced degradation of softwood versus hardwood by the white-rot fungus Pycnoporus coccineus.</title>
        <authorList>
            <person name="Couturier M."/>
            <person name="Navarro D."/>
            <person name="Chevret D."/>
            <person name="Henrissat B."/>
            <person name="Piumi F."/>
            <person name="Ruiz-Duenas F.J."/>
            <person name="Martinez A.T."/>
            <person name="Grigoriev I.V."/>
            <person name="Riley R."/>
            <person name="Lipzen A."/>
            <person name="Berrin J.G."/>
            <person name="Master E.R."/>
            <person name="Rosso M.N."/>
        </authorList>
    </citation>
    <scope>NUCLEOTIDE SEQUENCE [LARGE SCALE GENOMIC DNA]</scope>
    <source>
        <strain evidence="1 2">BRFM310</strain>
    </source>
</reference>
<dbReference type="EMBL" id="KZ084104">
    <property type="protein sequence ID" value="OSD02618.1"/>
    <property type="molecule type" value="Genomic_DNA"/>
</dbReference>
<dbReference type="Proteomes" id="UP000193067">
    <property type="component" value="Unassembled WGS sequence"/>
</dbReference>
<evidence type="ECO:0000313" key="2">
    <source>
        <dbReference type="Proteomes" id="UP000193067"/>
    </source>
</evidence>
<proteinExistence type="predicted"/>
<evidence type="ECO:0000313" key="1">
    <source>
        <dbReference type="EMBL" id="OSD02618.1"/>
    </source>
</evidence>
<protein>
    <submittedName>
        <fullName evidence="1">Uncharacterized protein</fullName>
    </submittedName>
</protein>
<sequence length="227" mass="25786">MPHAFLEEHTMQVGYHGSTSDASSLGRKPQLAGGFYQGVGRTAVNRYRRRRHFTSSSRENYEVGDLPPQSSEAYERRATSFRNTTPPGHSRVIDLPRVCLPQSTRLRKAYDMTMARNNDTRQPVVFPAPCDDWHLARRGACLPRVVSLRCIMQCSGGDKPLRAMESCRRRLQNNSNSNAARWDDMFGPPAMRQSRGDIRVYGTDVESTHFPFHSRELKALPTESFVL</sequence>
<organism evidence="1 2">
    <name type="scientific">Trametes coccinea (strain BRFM310)</name>
    <name type="common">Pycnoporus coccineus</name>
    <dbReference type="NCBI Taxonomy" id="1353009"/>
    <lineage>
        <taxon>Eukaryota</taxon>
        <taxon>Fungi</taxon>
        <taxon>Dikarya</taxon>
        <taxon>Basidiomycota</taxon>
        <taxon>Agaricomycotina</taxon>
        <taxon>Agaricomycetes</taxon>
        <taxon>Polyporales</taxon>
        <taxon>Polyporaceae</taxon>
        <taxon>Trametes</taxon>
    </lineage>
</organism>
<gene>
    <name evidence="1" type="ORF">PYCCODRAFT_328029</name>
</gene>
<name>A0A1Y2INC8_TRAC3</name>
<accession>A0A1Y2INC8</accession>